<organism evidence="1 2">
    <name type="scientific">Orbilia javanica</name>
    <dbReference type="NCBI Taxonomy" id="47235"/>
    <lineage>
        <taxon>Eukaryota</taxon>
        <taxon>Fungi</taxon>
        <taxon>Dikarya</taxon>
        <taxon>Ascomycota</taxon>
        <taxon>Pezizomycotina</taxon>
        <taxon>Orbiliomycetes</taxon>
        <taxon>Orbiliales</taxon>
        <taxon>Orbiliaceae</taxon>
        <taxon>Orbilia</taxon>
    </lineage>
</organism>
<dbReference type="EMBL" id="JAVHNR010000008">
    <property type="protein sequence ID" value="KAK6334636.1"/>
    <property type="molecule type" value="Genomic_DNA"/>
</dbReference>
<dbReference type="AlphaFoldDB" id="A0AAN8MTS9"/>
<dbReference type="Proteomes" id="UP001313282">
    <property type="component" value="Unassembled WGS sequence"/>
</dbReference>
<evidence type="ECO:0000313" key="2">
    <source>
        <dbReference type="Proteomes" id="UP001313282"/>
    </source>
</evidence>
<accession>A0AAN8MTS9</accession>
<evidence type="ECO:0000313" key="1">
    <source>
        <dbReference type="EMBL" id="KAK6334636.1"/>
    </source>
</evidence>
<keyword evidence="2" id="KW-1185">Reference proteome</keyword>
<protein>
    <recommendedName>
        <fullName evidence="3">F-box domain-containing protein</fullName>
    </recommendedName>
</protein>
<proteinExistence type="predicted"/>
<gene>
    <name evidence="1" type="ORF">TWF718_010090</name>
</gene>
<sequence length="386" mass="44895">MFQSLKSVLTFRSKPVHTSYNGTHTSPTTSRTPIFLPIKPSKPKTNGILKLPPEILLTIFTFALSNNNGRNKHYHPSSIGRTCRRFHEVLLAYIYAECKMTFQYHAFGDEPGCIYSRDKLELFKYYGTFVRKLSIISDYTILPASIHLTRVFPWDPSLPSALVDLTPSFTHLISLELDGNFSNSTPELIRSLQYLLTTSLLIKRLSMNVSVRGHLHHMHTDLYECLTKDIEEKQSNPDTEYATLEEVKIWVFEDGFRTSPGTLKRYRLLEILSLVLKRATRKTRSLNFNFLNKQDVAVSIRDYDNHREEIEKEKGKFFDFPSLRRLELSKVETQLPFFDRFVQLDWDGVKQLEVFVDPMRLNRVKISTFARRCTSLEKITMTAIHI</sequence>
<evidence type="ECO:0008006" key="3">
    <source>
        <dbReference type="Google" id="ProtNLM"/>
    </source>
</evidence>
<reference evidence="1 2" key="1">
    <citation type="submission" date="2019-10" db="EMBL/GenBank/DDBJ databases">
        <authorList>
            <person name="Palmer J.M."/>
        </authorList>
    </citation>
    <scope>NUCLEOTIDE SEQUENCE [LARGE SCALE GENOMIC DNA]</scope>
    <source>
        <strain evidence="1 2">TWF718</strain>
    </source>
</reference>
<name>A0AAN8MTS9_9PEZI</name>
<comment type="caution">
    <text evidence="1">The sequence shown here is derived from an EMBL/GenBank/DDBJ whole genome shotgun (WGS) entry which is preliminary data.</text>
</comment>